<feature type="domain" description="YdhG-like" evidence="1">
    <location>
        <begin position="25"/>
        <end position="115"/>
    </location>
</feature>
<dbReference type="InterPro" id="IPR014922">
    <property type="entry name" value="YdhG-like"/>
</dbReference>
<sequence length="120" mass="14070">MKESAYKEVQVFIEKLGNTDSVKHQIIEASRRLVFENYPNAAERMMYGGILFSLEEDFGGVFAYKNHVSFEFSIGYQFNDPEKLLEGNGKYRRHVKIRCLDEVKTKKLDFFVKQAQMDDQ</sequence>
<reference evidence="3" key="2">
    <citation type="journal article" date="2020" name="Antonie Van Leeuwenhoek">
        <title>Labilibaculum antarcticum sp. nov., a novel facultative anaerobic, psychrotorelant bacterium isolated from marine sediment of Antarctica.</title>
        <authorList>
            <person name="Watanabe M."/>
            <person name="Kojima H."/>
            <person name="Fukui M."/>
        </authorList>
    </citation>
    <scope>NUCLEOTIDE SEQUENCE [LARGE SCALE GENOMIC DNA]</scope>
    <source>
        <strain evidence="3">SPP2</strain>
    </source>
</reference>
<evidence type="ECO:0000313" key="3">
    <source>
        <dbReference type="Proteomes" id="UP000218267"/>
    </source>
</evidence>
<dbReference type="SUPFAM" id="SSF159888">
    <property type="entry name" value="YdhG-like"/>
    <property type="match status" value="1"/>
</dbReference>
<dbReference type="EMBL" id="AP018042">
    <property type="protein sequence ID" value="BAX78739.1"/>
    <property type="molecule type" value="Genomic_DNA"/>
</dbReference>
<dbReference type="AlphaFoldDB" id="A0A1Y1CEE8"/>
<dbReference type="Pfam" id="PF08818">
    <property type="entry name" value="DUF1801"/>
    <property type="match status" value="1"/>
</dbReference>
<reference evidence="2 3" key="1">
    <citation type="journal article" date="2018" name="Mar. Genomics">
        <title>Complete genome sequence of Marinifilaceae bacterium strain SPP2, isolated from the Antarctic marine sediment.</title>
        <authorList>
            <person name="Watanabe M."/>
            <person name="Kojima H."/>
            <person name="Fukui M."/>
        </authorList>
    </citation>
    <scope>NUCLEOTIDE SEQUENCE [LARGE SCALE GENOMIC DNA]</scope>
    <source>
        <strain evidence="2 3">SPP2</strain>
    </source>
</reference>
<keyword evidence="3" id="KW-1185">Reference proteome</keyword>
<accession>A0A1Y1CEE8</accession>
<gene>
    <name evidence="2" type="ORF">ALGA_0344</name>
</gene>
<proteinExistence type="predicted"/>
<evidence type="ECO:0000313" key="2">
    <source>
        <dbReference type="EMBL" id="BAX78739.1"/>
    </source>
</evidence>
<dbReference type="Proteomes" id="UP000218267">
    <property type="component" value="Chromosome"/>
</dbReference>
<protein>
    <recommendedName>
        <fullName evidence="1">YdhG-like domain-containing protein</fullName>
    </recommendedName>
</protein>
<dbReference type="OrthoDB" id="1121167at2"/>
<dbReference type="RefSeq" id="WP_096427661.1">
    <property type="nucleotide sequence ID" value="NZ_AP018042.1"/>
</dbReference>
<evidence type="ECO:0000259" key="1">
    <source>
        <dbReference type="Pfam" id="PF08818"/>
    </source>
</evidence>
<dbReference type="KEGG" id="mbas:ALGA_0344"/>
<name>A0A1Y1CEE8_9BACT</name>
<organism evidence="2 3">
    <name type="scientific">Labilibaculum antarcticum</name>
    <dbReference type="NCBI Taxonomy" id="1717717"/>
    <lineage>
        <taxon>Bacteria</taxon>
        <taxon>Pseudomonadati</taxon>
        <taxon>Bacteroidota</taxon>
        <taxon>Bacteroidia</taxon>
        <taxon>Marinilabiliales</taxon>
        <taxon>Marinifilaceae</taxon>
        <taxon>Labilibaculum</taxon>
    </lineage>
</organism>
<dbReference type="Gene3D" id="3.90.1150.200">
    <property type="match status" value="1"/>
</dbReference>